<dbReference type="STRING" id="109376.A0A0D2ZUB1"/>
<dbReference type="OMA" id="INMFRFT"/>
<name>A0A0D2ZUB1_BRAOL</name>
<dbReference type="PANTHER" id="PTHR10997">
    <property type="entry name" value="IMPORTIN-7, 8, 11"/>
    <property type="match status" value="1"/>
</dbReference>
<evidence type="ECO:0000259" key="1">
    <source>
        <dbReference type="Pfam" id="PF08506"/>
    </source>
</evidence>
<dbReference type="GO" id="GO:0006611">
    <property type="term" value="P:protein export from nucleus"/>
    <property type="evidence" value="ECO:0007669"/>
    <property type="project" value="TreeGrafter"/>
</dbReference>
<dbReference type="SUPFAM" id="SSF48371">
    <property type="entry name" value="ARM repeat"/>
    <property type="match status" value="1"/>
</dbReference>
<sequence>METNLQRLSQCLLDTLSPDSELRRAAEALLLDAAVLPDYGPTVLRLVGDSSDDQTRHVASLPSRTISVHGGSLTSSSLISQLKVAASAHDYASVNGILGTVNSICEKFRHKYMTDDQLLDLKYCHDTFSEPLINMLRFTDSFFQMTETSSYTVVNLKFLIESQKLCCSICL</sequence>
<dbReference type="InterPro" id="IPR011989">
    <property type="entry name" value="ARM-like"/>
</dbReference>
<reference evidence="2" key="1">
    <citation type="journal article" date="2014" name="Genome Biol.">
        <title>Transcriptome and methylome profiling reveals relics of genome dominance in the mesopolyploid Brassica oleracea.</title>
        <authorList>
            <person name="Parkin I.A."/>
            <person name="Koh C."/>
            <person name="Tang H."/>
            <person name="Robinson S.J."/>
            <person name="Kagale S."/>
            <person name="Clarke W.E."/>
            <person name="Town C.D."/>
            <person name="Nixon J."/>
            <person name="Krishnakumar V."/>
            <person name="Bidwell S.L."/>
            <person name="Denoeud F."/>
            <person name="Belcram H."/>
            <person name="Links M.G."/>
            <person name="Just J."/>
            <person name="Clarke C."/>
            <person name="Bender T."/>
            <person name="Huebert T."/>
            <person name="Mason A.S."/>
            <person name="Pires J.C."/>
            <person name="Barker G."/>
            <person name="Moore J."/>
            <person name="Walley P.G."/>
            <person name="Manoli S."/>
            <person name="Batley J."/>
            <person name="Edwards D."/>
            <person name="Nelson M.N."/>
            <person name="Wang X."/>
            <person name="Paterson A.H."/>
            <person name="King G."/>
            <person name="Bancroft I."/>
            <person name="Chalhoub B."/>
            <person name="Sharpe A.G."/>
        </authorList>
    </citation>
    <scope>NUCLEOTIDE SEQUENCE [LARGE SCALE GENOMIC DNA]</scope>
    <source>
        <strain evidence="2">cv. TO1000</strain>
    </source>
</reference>
<dbReference type="PANTHER" id="PTHR10997:SF8">
    <property type="entry name" value="EXPORTIN-2"/>
    <property type="match status" value="1"/>
</dbReference>
<dbReference type="EnsemblPlants" id="Bo01224s020.1">
    <property type="protein sequence ID" value="Bo01224s020.1"/>
    <property type="gene ID" value="Bo01224s020"/>
</dbReference>
<dbReference type="InterPro" id="IPR013713">
    <property type="entry name" value="XPO2_central"/>
</dbReference>
<dbReference type="GO" id="GO:0005635">
    <property type="term" value="C:nuclear envelope"/>
    <property type="evidence" value="ECO:0007669"/>
    <property type="project" value="TreeGrafter"/>
</dbReference>
<evidence type="ECO:0000313" key="2">
    <source>
        <dbReference type="EnsemblPlants" id="Bo01224s020.1"/>
    </source>
</evidence>
<dbReference type="Gene3D" id="1.25.10.10">
    <property type="entry name" value="Leucine-rich Repeat Variant"/>
    <property type="match status" value="2"/>
</dbReference>
<dbReference type="Proteomes" id="UP000032141">
    <property type="component" value="Unassembled WGS sequence"/>
</dbReference>
<dbReference type="GO" id="GO:0006606">
    <property type="term" value="P:protein import into nucleus"/>
    <property type="evidence" value="ECO:0007669"/>
    <property type="project" value="TreeGrafter"/>
</dbReference>
<feature type="domain" description="Exportin-2 central" evidence="1">
    <location>
        <begin position="104"/>
        <end position="169"/>
    </location>
</feature>
<dbReference type="InterPro" id="IPR016024">
    <property type="entry name" value="ARM-type_fold"/>
</dbReference>
<evidence type="ECO:0000313" key="3">
    <source>
        <dbReference type="Proteomes" id="UP000032141"/>
    </source>
</evidence>
<accession>A0A0D2ZUB1</accession>
<keyword evidence="3" id="KW-1185">Reference proteome</keyword>
<dbReference type="HOGENOM" id="CLU_1565069_0_0_1"/>
<protein>
    <recommendedName>
        <fullName evidence="1">Exportin-2 central domain-containing protein</fullName>
    </recommendedName>
</protein>
<dbReference type="Gramene" id="Bo01224s020.1">
    <property type="protein sequence ID" value="Bo01224s020.1"/>
    <property type="gene ID" value="Bo01224s020"/>
</dbReference>
<dbReference type="GO" id="GO:0005049">
    <property type="term" value="F:nuclear export signal receptor activity"/>
    <property type="evidence" value="ECO:0007669"/>
    <property type="project" value="TreeGrafter"/>
</dbReference>
<reference evidence="2" key="2">
    <citation type="submission" date="2015-06" db="UniProtKB">
        <authorList>
            <consortium name="EnsemblPlants"/>
        </authorList>
    </citation>
    <scope>IDENTIFICATION</scope>
</reference>
<dbReference type="AlphaFoldDB" id="A0A0D2ZUB1"/>
<dbReference type="GO" id="GO:0005829">
    <property type="term" value="C:cytosol"/>
    <property type="evidence" value="ECO:0007669"/>
    <property type="project" value="TreeGrafter"/>
</dbReference>
<dbReference type="eggNOG" id="KOG1992">
    <property type="taxonomic scope" value="Eukaryota"/>
</dbReference>
<dbReference type="Pfam" id="PF08506">
    <property type="entry name" value="Cse1"/>
    <property type="match status" value="1"/>
</dbReference>
<organism evidence="2 3">
    <name type="scientific">Brassica oleracea var. oleracea</name>
    <dbReference type="NCBI Taxonomy" id="109376"/>
    <lineage>
        <taxon>Eukaryota</taxon>
        <taxon>Viridiplantae</taxon>
        <taxon>Streptophyta</taxon>
        <taxon>Embryophyta</taxon>
        <taxon>Tracheophyta</taxon>
        <taxon>Spermatophyta</taxon>
        <taxon>Magnoliopsida</taxon>
        <taxon>eudicotyledons</taxon>
        <taxon>Gunneridae</taxon>
        <taxon>Pentapetalae</taxon>
        <taxon>rosids</taxon>
        <taxon>malvids</taxon>
        <taxon>Brassicales</taxon>
        <taxon>Brassicaceae</taxon>
        <taxon>Brassiceae</taxon>
        <taxon>Brassica</taxon>
    </lineage>
</organism>
<proteinExistence type="predicted"/>